<sequence length="74" mass="8404">MLNFDVDVDAIEYPKMGDPVSLGMVVIRGNSVVIMEPKERISCSIYYLLWSSNLLRMQGGCDVTKYRGQLPYNL</sequence>
<gene>
    <name evidence="1" type="ORF">DICVIV_02723</name>
</gene>
<organism evidence="1 2">
    <name type="scientific">Dictyocaulus viviparus</name>
    <name type="common">Bovine lungworm</name>
    <dbReference type="NCBI Taxonomy" id="29172"/>
    <lineage>
        <taxon>Eukaryota</taxon>
        <taxon>Metazoa</taxon>
        <taxon>Ecdysozoa</taxon>
        <taxon>Nematoda</taxon>
        <taxon>Chromadorea</taxon>
        <taxon>Rhabditida</taxon>
        <taxon>Rhabditina</taxon>
        <taxon>Rhabditomorpha</taxon>
        <taxon>Strongyloidea</taxon>
        <taxon>Metastrongylidae</taxon>
        <taxon>Dictyocaulus</taxon>
    </lineage>
</organism>
<accession>A0A0D8Y369</accession>
<reference evidence="2" key="2">
    <citation type="journal article" date="2016" name="Sci. Rep.">
        <title>Dictyocaulus viviparus genome, variome and transcriptome elucidate lungworm biology and support future intervention.</title>
        <authorList>
            <person name="McNulty S.N."/>
            <person name="Strube C."/>
            <person name="Rosa B.A."/>
            <person name="Martin J.C."/>
            <person name="Tyagi R."/>
            <person name="Choi Y.J."/>
            <person name="Wang Q."/>
            <person name="Hallsworth Pepin K."/>
            <person name="Zhang X."/>
            <person name="Ozersky P."/>
            <person name="Wilson R.K."/>
            <person name="Sternberg P.W."/>
            <person name="Gasser R.B."/>
            <person name="Mitreva M."/>
        </authorList>
    </citation>
    <scope>NUCLEOTIDE SEQUENCE [LARGE SCALE GENOMIC DNA]</scope>
    <source>
        <strain evidence="2">HannoverDv2000</strain>
    </source>
</reference>
<keyword evidence="2" id="KW-1185">Reference proteome</keyword>
<dbReference type="AlphaFoldDB" id="A0A0D8Y369"/>
<dbReference type="Proteomes" id="UP000053766">
    <property type="component" value="Unassembled WGS sequence"/>
</dbReference>
<dbReference type="STRING" id="29172.A0A0D8Y369"/>
<name>A0A0D8Y369_DICVI</name>
<proteinExistence type="predicted"/>
<evidence type="ECO:0000313" key="1">
    <source>
        <dbReference type="EMBL" id="KJH51160.1"/>
    </source>
</evidence>
<reference evidence="1 2" key="1">
    <citation type="submission" date="2013-11" db="EMBL/GenBank/DDBJ databases">
        <title>Draft genome of the bovine lungworm Dictyocaulus viviparus.</title>
        <authorList>
            <person name="Mitreva M."/>
        </authorList>
    </citation>
    <scope>NUCLEOTIDE SEQUENCE [LARGE SCALE GENOMIC DNA]</scope>
    <source>
        <strain evidence="1 2">HannoverDv2000</strain>
    </source>
</reference>
<protein>
    <recommendedName>
        <fullName evidence="3">LSM domain-containing protein</fullName>
    </recommendedName>
</protein>
<evidence type="ECO:0008006" key="3">
    <source>
        <dbReference type="Google" id="ProtNLM"/>
    </source>
</evidence>
<dbReference type="OrthoDB" id="2146at2759"/>
<dbReference type="EMBL" id="KN716190">
    <property type="protein sequence ID" value="KJH51160.1"/>
    <property type="molecule type" value="Genomic_DNA"/>
</dbReference>
<evidence type="ECO:0000313" key="2">
    <source>
        <dbReference type="Proteomes" id="UP000053766"/>
    </source>
</evidence>